<feature type="compositionally biased region" description="Basic residues" evidence="8">
    <location>
        <begin position="1"/>
        <end position="12"/>
    </location>
</feature>
<comment type="subcellular location">
    <subcellularLocation>
        <location evidence="1">Nucleus</location>
    </subcellularLocation>
</comment>
<dbReference type="InterPro" id="IPR052202">
    <property type="entry name" value="Yeast_MetPath_Reg"/>
</dbReference>
<evidence type="ECO:0000313" key="10">
    <source>
        <dbReference type="EMBL" id="KAK0389724.1"/>
    </source>
</evidence>
<gene>
    <name evidence="10" type="ORF">NLU13_3297</name>
</gene>
<name>A0AA39GNK1_SARSR</name>
<dbReference type="GO" id="GO:0006351">
    <property type="term" value="P:DNA-templated transcription"/>
    <property type="evidence" value="ECO:0007669"/>
    <property type="project" value="InterPro"/>
</dbReference>
<keyword evidence="2" id="KW-0479">Metal-binding</keyword>
<evidence type="ECO:0000256" key="2">
    <source>
        <dbReference type="ARBA" id="ARBA00022723"/>
    </source>
</evidence>
<feature type="domain" description="Xylanolytic transcriptional activator regulatory" evidence="9">
    <location>
        <begin position="290"/>
        <end position="368"/>
    </location>
</feature>
<evidence type="ECO:0000259" key="9">
    <source>
        <dbReference type="SMART" id="SM00906"/>
    </source>
</evidence>
<evidence type="ECO:0000313" key="11">
    <source>
        <dbReference type="Proteomes" id="UP001175261"/>
    </source>
</evidence>
<keyword evidence="3" id="KW-0862">Zinc</keyword>
<keyword evidence="7" id="KW-0539">Nucleus</keyword>
<comment type="caution">
    <text evidence="10">The sequence shown here is derived from an EMBL/GenBank/DDBJ whole genome shotgun (WGS) entry which is preliminary data.</text>
</comment>
<dbReference type="GO" id="GO:0005634">
    <property type="term" value="C:nucleus"/>
    <property type="evidence" value="ECO:0007669"/>
    <property type="project" value="UniProtKB-SubCell"/>
</dbReference>
<dbReference type="AlphaFoldDB" id="A0AA39GNK1"/>
<evidence type="ECO:0000256" key="6">
    <source>
        <dbReference type="ARBA" id="ARBA00023163"/>
    </source>
</evidence>
<protein>
    <recommendedName>
        <fullName evidence="9">Xylanolytic transcriptional activator regulatory domain-containing protein</fullName>
    </recommendedName>
</protein>
<dbReference type="GO" id="GO:0008270">
    <property type="term" value="F:zinc ion binding"/>
    <property type="evidence" value="ECO:0007669"/>
    <property type="project" value="InterPro"/>
</dbReference>
<dbReference type="PANTHER" id="PTHR47782">
    <property type="entry name" value="ZN(II)2CYS6 TRANSCRIPTION FACTOR (EUROFUNG)-RELATED"/>
    <property type="match status" value="1"/>
</dbReference>
<organism evidence="10 11">
    <name type="scientific">Sarocladium strictum</name>
    <name type="common">Black bundle disease fungus</name>
    <name type="synonym">Acremonium strictum</name>
    <dbReference type="NCBI Taxonomy" id="5046"/>
    <lineage>
        <taxon>Eukaryota</taxon>
        <taxon>Fungi</taxon>
        <taxon>Dikarya</taxon>
        <taxon>Ascomycota</taxon>
        <taxon>Pezizomycotina</taxon>
        <taxon>Sordariomycetes</taxon>
        <taxon>Hypocreomycetidae</taxon>
        <taxon>Hypocreales</taxon>
        <taxon>Sarocladiaceae</taxon>
        <taxon>Sarocladium</taxon>
    </lineage>
</organism>
<feature type="compositionally biased region" description="Basic and acidic residues" evidence="8">
    <location>
        <begin position="94"/>
        <end position="110"/>
    </location>
</feature>
<evidence type="ECO:0000256" key="1">
    <source>
        <dbReference type="ARBA" id="ARBA00004123"/>
    </source>
</evidence>
<feature type="region of interest" description="Disordered" evidence="8">
    <location>
        <begin position="132"/>
        <end position="163"/>
    </location>
</feature>
<dbReference type="PANTHER" id="PTHR47782:SF1">
    <property type="entry name" value="PYRIMIDINE PATHWAY REGULATORY PROTEIN 1"/>
    <property type="match status" value="1"/>
</dbReference>
<feature type="region of interest" description="Disordered" evidence="8">
    <location>
        <begin position="596"/>
        <end position="624"/>
    </location>
</feature>
<dbReference type="Gene3D" id="4.10.240.10">
    <property type="entry name" value="Zn(2)-C6 fungal-type DNA-binding domain"/>
    <property type="match status" value="1"/>
</dbReference>
<dbReference type="EMBL" id="JAPDFR010000002">
    <property type="protein sequence ID" value="KAK0389724.1"/>
    <property type="molecule type" value="Genomic_DNA"/>
</dbReference>
<feature type="region of interest" description="Disordered" evidence="8">
    <location>
        <begin position="1"/>
        <end position="22"/>
    </location>
</feature>
<evidence type="ECO:0000256" key="7">
    <source>
        <dbReference type="ARBA" id="ARBA00023242"/>
    </source>
</evidence>
<feature type="region of interest" description="Disordered" evidence="8">
    <location>
        <begin position="71"/>
        <end position="111"/>
    </location>
</feature>
<dbReference type="SMART" id="SM00906">
    <property type="entry name" value="Fungal_trans"/>
    <property type="match status" value="1"/>
</dbReference>
<dbReference type="CDD" id="cd14723">
    <property type="entry name" value="ZIP_Ppr1"/>
    <property type="match status" value="1"/>
</dbReference>
<dbReference type="Proteomes" id="UP001175261">
    <property type="component" value="Unassembled WGS sequence"/>
</dbReference>
<evidence type="ECO:0000256" key="5">
    <source>
        <dbReference type="ARBA" id="ARBA00023125"/>
    </source>
</evidence>
<keyword evidence="11" id="KW-1185">Reference proteome</keyword>
<dbReference type="CDD" id="cd12148">
    <property type="entry name" value="fungal_TF_MHR"/>
    <property type="match status" value="1"/>
</dbReference>
<keyword evidence="4" id="KW-0805">Transcription regulation</keyword>
<dbReference type="GO" id="GO:0000981">
    <property type="term" value="F:DNA-binding transcription factor activity, RNA polymerase II-specific"/>
    <property type="evidence" value="ECO:0007669"/>
    <property type="project" value="InterPro"/>
</dbReference>
<evidence type="ECO:0000256" key="4">
    <source>
        <dbReference type="ARBA" id="ARBA00023015"/>
    </source>
</evidence>
<keyword evidence="6" id="KW-0804">Transcription</keyword>
<evidence type="ECO:0000256" key="3">
    <source>
        <dbReference type="ARBA" id="ARBA00022833"/>
    </source>
</evidence>
<dbReference type="Pfam" id="PF04082">
    <property type="entry name" value="Fungal_trans"/>
    <property type="match status" value="1"/>
</dbReference>
<feature type="region of interest" description="Disordered" evidence="8">
    <location>
        <begin position="743"/>
        <end position="763"/>
    </location>
</feature>
<dbReference type="GO" id="GO:0043565">
    <property type="term" value="F:sequence-specific DNA binding"/>
    <property type="evidence" value="ECO:0007669"/>
    <property type="project" value="TreeGrafter"/>
</dbReference>
<dbReference type="InterPro" id="IPR007219">
    <property type="entry name" value="XnlR_reg_dom"/>
</dbReference>
<proteinExistence type="predicted"/>
<reference evidence="10" key="1">
    <citation type="submission" date="2022-10" db="EMBL/GenBank/DDBJ databases">
        <title>Determination and structural analysis of whole genome sequence of Sarocladium strictum F4-1.</title>
        <authorList>
            <person name="Hu L."/>
            <person name="Jiang Y."/>
        </authorList>
    </citation>
    <scope>NUCLEOTIDE SEQUENCE</scope>
    <source>
        <strain evidence="10">F4-1</strain>
    </source>
</reference>
<dbReference type="GO" id="GO:0045944">
    <property type="term" value="P:positive regulation of transcription by RNA polymerase II"/>
    <property type="evidence" value="ECO:0007669"/>
    <property type="project" value="TreeGrafter"/>
</dbReference>
<keyword evidence="5" id="KW-0238">DNA-binding</keyword>
<sequence>MRSRFAIRHLNHRSTEADPSAGIPSCQGCEAAGSICASTDARTRQTVPRSQIVELEDHIQQLEEKLRQLGIDGETLPDGVREGNRSSSMSGRNSTEDEHHPDLIRVESGGDGHFLGASSGLHLARSVLESARRNSTAFDEHDPSAPSGGSQEPVQGEGSNTEADGAVMEITLPSWETVTRLVDVFFRHYEIQYPILERDRFMKDASDLYFGNDPLERASGNPWILFMLNMVISISLTFIDDPDSTKLGDRFRRNATTQLSNVMQTKSHQTLQCLLLLLLSSTLGSKSAPMWYISGICMRMCVDLGYHSEKTIGFNVDGRQRDVEPDTKRRLFWVTYTFDRSLAKMLGRPFFIDDEKIDVAFPNTSIPDYARSSVHHWLTMQRIQSEIVSNVYVMDRSHPQSISHASRSSGWTTEMEQRLLTWSETAKKLESRGKYTTEWWEYWYQHARLMLNQPKPRATKKSLIGAFDAAETMVRLSFVRAHRSVAEFSWLDIHLQLVSGLTILFLVLKSPQLRERAQGDWLRFKGCVIEWEVVLGKLVKRWSSMAKMKSVLGRLADGVLDGIEHNKLPEKNGRQTRHSPRKERYEARLAMEELSAPLDSTRRTTRSPRSAAQPQPSPRKRRRGISTIEGVHAQKADVSPSALDLTPPSVQQIPQHQTENTYYPWLEGGDNATGALDNIDFPSVLGGELFTDIDQLGAPLQLDLGIFDQPTEFMADAGADPFGFQWISGRLDNTLTDSVLNFRGGMEEPAQGGDGAQYPPQYQ</sequence>
<feature type="compositionally biased region" description="Polar residues" evidence="8">
    <location>
        <begin position="147"/>
        <end position="162"/>
    </location>
</feature>
<dbReference type="InterPro" id="IPR036864">
    <property type="entry name" value="Zn2-C6_fun-type_DNA-bd_sf"/>
</dbReference>
<accession>A0AA39GNK1</accession>
<evidence type="ECO:0000256" key="8">
    <source>
        <dbReference type="SAM" id="MobiDB-lite"/>
    </source>
</evidence>